<dbReference type="SUPFAM" id="SSF48498">
    <property type="entry name" value="Tetracyclin repressor-like, C-terminal domain"/>
    <property type="match status" value="1"/>
</dbReference>
<organism evidence="6">
    <name type="scientific">uncultured Alphaproteobacteria bacterium</name>
    <dbReference type="NCBI Taxonomy" id="91750"/>
    <lineage>
        <taxon>Bacteria</taxon>
        <taxon>Pseudomonadati</taxon>
        <taxon>Pseudomonadota</taxon>
        <taxon>Alphaproteobacteria</taxon>
        <taxon>environmental samples</taxon>
    </lineage>
</organism>
<dbReference type="InterPro" id="IPR011075">
    <property type="entry name" value="TetR_C"/>
</dbReference>
<evidence type="ECO:0000256" key="4">
    <source>
        <dbReference type="PROSITE-ProRule" id="PRU00335"/>
    </source>
</evidence>
<evidence type="ECO:0000256" key="3">
    <source>
        <dbReference type="ARBA" id="ARBA00023163"/>
    </source>
</evidence>
<protein>
    <recommendedName>
        <fullName evidence="5">HTH tetR-type domain-containing protein</fullName>
    </recommendedName>
</protein>
<dbReference type="InterPro" id="IPR036271">
    <property type="entry name" value="Tet_transcr_reg_TetR-rel_C_sf"/>
</dbReference>
<dbReference type="Pfam" id="PF16859">
    <property type="entry name" value="TetR_C_11"/>
    <property type="match status" value="1"/>
</dbReference>
<feature type="domain" description="HTH tetR-type" evidence="5">
    <location>
        <begin position="10"/>
        <end position="70"/>
    </location>
</feature>
<keyword evidence="1" id="KW-0805">Transcription regulation</keyword>
<gene>
    <name evidence="6" type="ORF">KL86APRO_40007</name>
</gene>
<name>A0A212KMV7_9PROT</name>
<dbReference type="EMBL" id="FLUO01000004">
    <property type="protein sequence ID" value="SBW12988.1"/>
    <property type="molecule type" value="Genomic_DNA"/>
</dbReference>
<dbReference type="GO" id="GO:0000976">
    <property type="term" value="F:transcription cis-regulatory region binding"/>
    <property type="evidence" value="ECO:0007669"/>
    <property type="project" value="TreeGrafter"/>
</dbReference>
<evidence type="ECO:0000313" key="6">
    <source>
        <dbReference type="EMBL" id="SBW12988.1"/>
    </source>
</evidence>
<keyword evidence="3" id="KW-0804">Transcription</keyword>
<dbReference type="InterPro" id="IPR001647">
    <property type="entry name" value="HTH_TetR"/>
</dbReference>
<evidence type="ECO:0000256" key="2">
    <source>
        <dbReference type="ARBA" id="ARBA00023125"/>
    </source>
</evidence>
<proteinExistence type="predicted"/>
<sequence length="207" mass="21717">MPTPRSRRAARRPAEIVAAALDLFAEKGFAATRMEEIAARAGLSKAALYLYFPSKSEVFKAAVRETVGVAVAHLETLAAGFEGPSDELLRRVMTEICRTLAATPAGAIPKIVLSEAGNFPDIAEYYVREVVSRGFGVIEGILARGRARGEFAADLGPLAPFAVIAPALTLAMWNHGLGRAVGQPLDPAAYAAEMARILIGGVAGEGA</sequence>
<keyword evidence="2 4" id="KW-0238">DNA-binding</keyword>
<dbReference type="SUPFAM" id="SSF46689">
    <property type="entry name" value="Homeodomain-like"/>
    <property type="match status" value="1"/>
</dbReference>
<evidence type="ECO:0000256" key="1">
    <source>
        <dbReference type="ARBA" id="ARBA00023015"/>
    </source>
</evidence>
<dbReference type="Gene3D" id="1.10.10.60">
    <property type="entry name" value="Homeodomain-like"/>
    <property type="match status" value="1"/>
</dbReference>
<dbReference type="InterPro" id="IPR050109">
    <property type="entry name" value="HTH-type_TetR-like_transc_reg"/>
</dbReference>
<dbReference type="GO" id="GO:0003700">
    <property type="term" value="F:DNA-binding transcription factor activity"/>
    <property type="evidence" value="ECO:0007669"/>
    <property type="project" value="TreeGrafter"/>
</dbReference>
<dbReference type="FunFam" id="1.10.10.60:FF:000141">
    <property type="entry name" value="TetR family transcriptional regulator"/>
    <property type="match status" value="1"/>
</dbReference>
<accession>A0A212KMV7</accession>
<reference evidence="6" key="1">
    <citation type="submission" date="2016-04" db="EMBL/GenBank/DDBJ databases">
        <authorList>
            <person name="Evans L.H."/>
            <person name="Alamgir A."/>
            <person name="Owens N."/>
            <person name="Weber N.D."/>
            <person name="Virtaneva K."/>
            <person name="Barbian K."/>
            <person name="Babar A."/>
            <person name="Rosenke K."/>
        </authorList>
    </citation>
    <scope>NUCLEOTIDE SEQUENCE</scope>
    <source>
        <strain evidence="6">86</strain>
    </source>
</reference>
<dbReference type="PROSITE" id="PS50977">
    <property type="entry name" value="HTH_TETR_2"/>
    <property type="match status" value="1"/>
</dbReference>
<dbReference type="Gene3D" id="1.10.357.10">
    <property type="entry name" value="Tetracycline Repressor, domain 2"/>
    <property type="match status" value="1"/>
</dbReference>
<evidence type="ECO:0000259" key="5">
    <source>
        <dbReference type="PROSITE" id="PS50977"/>
    </source>
</evidence>
<feature type="DNA-binding region" description="H-T-H motif" evidence="4">
    <location>
        <begin position="33"/>
        <end position="52"/>
    </location>
</feature>
<dbReference type="PRINTS" id="PR00455">
    <property type="entry name" value="HTHTETR"/>
</dbReference>
<dbReference type="AlphaFoldDB" id="A0A212KMV7"/>
<dbReference type="InterPro" id="IPR009057">
    <property type="entry name" value="Homeodomain-like_sf"/>
</dbReference>
<dbReference type="PANTHER" id="PTHR30055">
    <property type="entry name" value="HTH-TYPE TRANSCRIPTIONAL REGULATOR RUTR"/>
    <property type="match status" value="1"/>
</dbReference>
<dbReference type="PANTHER" id="PTHR30055:SF234">
    <property type="entry name" value="HTH-TYPE TRANSCRIPTIONAL REGULATOR BETI"/>
    <property type="match status" value="1"/>
</dbReference>
<dbReference type="Pfam" id="PF00440">
    <property type="entry name" value="TetR_N"/>
    <property type="match status" value="1"/>
</dbReference>